<proteinExistence type="predicted"/>
<sequence>MKKGISILNIFFFISFFYSCFLEPKSLKNIETGISGFKEIKKNNKKDIKENNNQNNKKDIKENNNNISYIDKEPGLTAIKEGEVWKLLAGGYVTWAKSGDLIDIKDKYSNLIEDLKGLKYSYIFSPIRFKKNSSWLSSSYTYHINDNNYKILGSKVPIAKIIAFESTTEFEEKYEVKSLKLISAGSNIDFEKHRTGLTTITLKEASKEPGYTNSYNFGVFNDDLTTSFNLLWNKGEWSYMLAQLTIKDKKTSKNKTYEIVLSPKIFNDTIKLIYAKYPNLSKEKLKPPINEK</sequence>
<dbReference type="EMBL" id="CP179538">
    <property type="protein sequence ID" value="XPK47116.1"/>
    <property type="molecule type" value="Genomic_DNA"/>
</dbReference>
<dbReference type="Proteomes" id="UP001301963">
    <property type="component" value="Plasmid lp25"/>
</dbReference>
<reference evidence="1" key="1">
    <citation type="submission" date="2024-11" db="EMBL/GenBank/DDBJ databases">
        <title>Sequencing of Borrelia variable plasmids from multiple Borrelia sensu lato isolates.</title>
        <authorList>
            <person name="Mongodin E.F."/>
            <person name="Rudenko N."/>
            <person name="Fraser C.M."/>
            <person name="Schutzer S."/>
            <person name="Luft B."/>
            <person name="Morgan R."/>
            <person name="Casjens S."/>
            <person name="Qiu W."/>
        </authorList>
    </citation>
    <scope>NUCLEOTIDE SEQUENCE</scope>
    <source>
        <strain evidence="1">PotiB3</strain>
    </source>
</reference>
<keyword evidence="1" id="KW-0614">Plasmid</keyword>
<organism evidence="1 2">
    <name type="scientific">Borreliella lusitaniae</name>
    <dbReference type="NCBI Taxonomy" id="100177"/>
    <lineage>
        <taxon>Bacteria</taxon>
        <taxon>Pseudomonadati</taxon>
        <taxon>Spirochaetota</taxon>
        <taxon>Spirochaetia</taxon>
        <taxon>Spirochaetales</taxon>
        <taxon>Borreliaceae</taxon>
        <taxon>Borreliella</taxon>
    </lineage>
</organism>
<geneLocation type="plasmid" evidence="1 2">
    <name>lp25</name>
</geneLocation>
<accession>A0ACD5GLU1</accession>
<evidence type="ECO:0000313" key="2">
    <source>
        <dbReference type="Proteomes" id="UP001301963"/>
    </source>
</evidence>
<protein>
    <submittedName>
        <fullName evidence="1">S2/P23 family protein</fullName>
    </submittedName>
</protein>
<gene>
    <name evidence="1" type="ORF">QIA44_05135</name>
</gene>
<evidence type="ECO:0000313" key="1">
    <source>
        <dbReference type="EMBL" id="XPK47116.1"/>
    </source>
</evidence>
<name>A0ACD5GLU1_9SPIR</name>
<keyword evidence="2" id="KW-1185">Reference proteome</keyword>